<evidence type="ECO:0000313" key="4">
    <source>
        <dbReference type="Proteomes" id="UP001208570"/>
    </source>
</evidence>
<dbReference type="Proteomes" id="UP001208570">
    <property type="component" value="Unassembled WGS sequence"/>
</dbReference>
<evidence type="ECO:0000313" key="3">
    <source>
        <dbReference type="EMBL" id="KAK2146375.1"/>
    </source>
</evidence>
<name>A0AAD9J645_9ANNE</name>
<dbReference type="InterPro" id="IPR010849">
    <property type="entry name" value="Gonadal"/>
</dbReference>
<evidence type="ECO:0008006" key="5">
    <source>
        <dbReference type="Google" id="ProtNLM"/>
    </source>
</evidence>
<dbReference type="EMBL" id="JAODUP010000613">
    <property type="protein sequence ID" value="KAK2146375.1"/>
    <property type="molecule type" value="Genomic_DNA"/>
</dbReference>
<keyword evidence="4" id="KW-1185">Reference proteome</keyword>
<sequence>MAEVGGERSKEDTQKLHYFYLSQLQSMASDLPAKYQQRLPYDLLTSLANSLLDGTVYEIVYSLKEVQQLEERNLSNQRMKLINEHKAQKQELQKKHREMVQMTQGRPHHLPYVQSQCSQEMEALDRRIEEDLKRRDMKIILELDQKVMDQQNTLEKAGVPGFCVTNNPSEVRIQMYLLDFIVRLGQMDKPV</sequence>
<dbReference type="Pfam" id="PF07324">
    <property type="entry name" value="DGCR6"/>
    <property type="match status" value="1"/>
</dbReference>
<dbReference type="AlphaFoldDB" id="A0AAD9J645"/>
<dbReference type="PANTHER" id="PTHR13054">
    <property type="entry name" value="DIGEORGE SYNDROME CRITICAL REGION 6 DGCR6 FAMILY MEMBER"/>
    <property type="match status" value="1"/>
</dbReference>
<comment type="caution">
    <text evidence="3">The sequence shown here is derived from an EMBL/GenBank/DDBJ whole genome shotgun (WGS) entry which is preliminary data.</text>
</comment>
<accession>A0AAD9J645</accession>
<organism evidence="3 4">
    <name type="scientific">Paralvinella palmiformis</name>
    <dbReference type="NCBI Taxonomy" id="53620"/>
    <lineage>
        <taxon>Eukaryota</taxon>
        <taxon>Metazoa</taxon>
        <taxon>Spiralia</taxon>
        <taxon>Lophotrochozoa</taxon>
        <taxon>Annelida</taxon>
        <taxon>Polychaeta</taxon>
        <taxon>Sedentaria</taxon>
        <taxon>Canalipalpata</taxon>
        <taxon>Terebellida</taxon>
        <taxon>Terebelliformia</taxon>
        <taxon>Alvinellidae</taxon>
        <taxon>Paralvinella</taxon>
    </lineage>
</organism>
<comment type="similarity">
    <text evidence="1">Belongs to the gonadal family.</text>
</comment>
<gene>
    <name evidence="3" type="ORF">LSH36_613g01057</name>
</gene>
<protein>
    <recommendedName>
        <fullName evidence="5">Protein DGCR6</fullName>
    </recommendedName>
</protein>
<reference evidence="3" key="1">
    <citation type="journal article" date="2023" name="Mol. Biol. Evol.">
        <title>Third-Generation Sequencing Reveals the Adaptive Role of the Epigenome in Three Deep-Sea Polychaetes.</title>
        <authorList>
            <person name="Perez M."/>
            <person name="Aroh O."/>
            <person name="Sun Y."/>
            <person name="Lan Y."/>
            <person name="Juniper S.K."/>
            <person name="Young C.R."/>
            <person name="Angers B."/>
            <person name="Qian P.Y."/>
        </authorList>
    </citation>
    <scope>NUCLEOTIDE SEQUENCE</scope>
    <source>
        <strain evidence="3">P08H-3</strain>
    </source>
</reference>
<evidence type="ECO:0000256" key="1">
    <source>
        <dbReference type="ARBA" id="ARBA00005939"/>
    </source>
</evidence>
<proteinExistence type="inferred from homology"/>
<feature type="coiled-coil region" evidence="2">
    <location>
        <begin position="71"/>
        <end position="102"/>
    </location>
</feature>
<evidence type="ECO:0000256" key="2">
    <source>
        <dbReference type="SAM" id="Coils"/>
    </source>
</evidence>
<dbReference type="PANTHER" id="PTHR13054:SF2">
    <property type="entry name" value="PROTEIN DGCR6"/>
    <property type="match status" value="1"/>
</dbReference>
<keyword evidence="2" id="KW-0175">Coiled coil</keyword>